<sequence length="61" mass="6679">MGDVAHLRWVGVLDVNRHFDASESQWVSKLVRNVFCLVGRFLGKAPIASDVGGWVSLLAVV</sequence>
<accession>A0A7W7SLZ0</accession>
<proteinExistence type="predicted"/>
<comment type="caution">
    <text evidence="1">The sequence shown here is derived from an EMBL/GenBank/DDBJ whole genome shotgun (WGS) entry which is preliminary data.</text>
</comment>
<reference evidence="1 2" key="1">
    <citation type="submission" date="2020-08" db="EMBL/GenBank/DDBJ databases">
        <title>Sequencing the genomes of 1000 actinobacteria strains.</title>
        <authorList>
            <person name="Klenk H.-P."/>
        </authorList>
    </citation>
    <scope>NUCLEOTIDE SEQUENCE [LARGE SCALE GENOMIC DNA]</scope>
    <source>
        <strain evidence="1 2">DSM 45886</strain>
    </source>
</reference>
<dbReference type="Proteomes" id="UP000578819">
    <property type="component" value="Unassembled WGS sequence"/>
</dbReference>
<dbReference type="EMBL" id="JACHJW010000001">
    <property type="protein sequence ID" value="MBB4956891.1"/>
    <property type="molecule type" value="Genomic_DNA"/>
</dbReference>
<keyword evidence="2" id="KW-1185">Reference proteome</keyword>
<organism evidence="1 2">
    <name type="scientific">Micromonospora polyrhachis</name>
    <dbReference type="NCBI Taxonomy" id="1282883"/>
    <lineage>
        <taxon>Bacteria</taxon>
        <taxon>Bacillati</taxon>
        <taxon>Actinomycetota</taxon>
        <taxon>Actinomycetes</taxon>
        <taxon>Micromonosporales</taxon>
        <taxon>Micromonosporaceae</taxon>
        <taxon>Micromonospora</taxon>
    </lineage>
</organism>
<dbReference type="AlphaFoldDB" id="A0A7W7SLZ0"/>
<protein>
    <submittedName>
        <fullName evidence="1">Uncharacterized protein</fullName>
    </submittedName>
</protein>
<evidence type="ECO:0000313" key="1">
    <source>
        <dbReference type="EMBL" id="MBB4956891.1"/>
    </source>
</evidence>
<evidence type="ECO:0000313" key="2">
    <source>
        <dbReference type="Proteomes" id="UP000578819"/>
    </source>
</evidence>
<name>A0A7W7SLZ0_9ACTN</name>
<gene>
    <name evidence="1" type="ORF">FHR38_000624</name>
</gene>